<protein>
    <submittedName>
        <fullName evidence="1">Uncharacterized protein</fullName>
    </submittedName>
</protein>
<sequence>MEQKLSTLLAVLEDEALKSGIALAAPLVEQTVLRRTMFGFGGVSSAHLLPWGSQAASQRPVDYKSILWSDPGEDGPDEWCWDYGGNPVDYKSSSLTDLVEGLAPSDPGNNLAGTVDINWETPATPGCIGRIGSESGMSASSNKTPRKKDTGLNGLTAGMVAAETSDKVKESNKGTTALDSDDSDQGVSLRTRAEDGRECDSRDQERRNYESRFYKMDLCQQAFE</sequence>
<evidence type="ECO:0000313" key="2">
    <source>
        <dbReference type="Proteomes" id="UP000827872"/>
    </source>
</evidence>
<comment type="caution">
    <text evidence="1">The sequence shown here is derived from an EMBL/GenBank/DDBJ whole genome shotgun (WGS) entry which is preliminary data.</text>
</comment>
<keyword evidence="2" id="KW-1185">Reference proteome</keyword>
<evidence type="ECO:0000313" key="1">
    <source>
        <dbReference type="EMBL" id="KAH7995798.1"/>
    </source>
</evidence>
<organism evidence="1 2">
    <name type="scientific">Sphaerodactylus townsendi</name>
    <dbReference type="NCBI Taxonomy" id="933632"/>
    <lineage>
        <taxon>Eukaryota</taxon>
        <taxon>Metazoa</taxon>
        <taxon>Chordata</taxon>
        <taxon>Craniata</taxon>
        <taxon>Vertebrata</taxon>
        <taxon>Euteleostomi</taxon>
        <taxon>Lepidosauria</taxon>
        <taxon>Squamata</taxon>
        <taxon>Bifurcata</taxon>
        <taxon>Gekkota</taxon>
        <taxon>Sphaerodactylidae</taxon>
        <taxon>Sphaerodactylus</taxon>
    </lineage>
</organism>
<dbReference type="EMBL" id="CM037620">
    <property type="protein sequence ID" value="KAH7995798.1"/>
    <property type="molecule type" value="Genomic_DNA"/>
</dbReference>
<accession>A0ACB8ETF5</accession>
<reference evidence="1" key="1">
    <citation type="submission" date="2021-08" db="EMBL/GenBank/DDBJ databases">
        <title>The first chromosome-level gecko genome reveals the dynamic sex chromosomes of Neotropical dwarf geckos (Sphaerodactylidae: Sphaerodactylus).</title>
        <authorList>
            <person name="Pinto B.J."/>
            <person name="Keating S.E."/>
            <person name="Gamble T."/>
        </authorList>
    </citation>
    <scope>NUCLEOTIDE SEQUENCE</scope>
    <source>
        <strain evidence="1">TG3544</strain>
    </source>
</reference>
<name>A0ACB8ETF5_9SAUR</name>
<gene>
    <name evidence="1" type="ORF">K3G42_028642</name>
</gene>
<proteinExistence type="predicted"/>
<dbReference type="Proteomes" id="UP000827872">
    <property type="component" value="Linkage Group LG07"/>
</dbReference>